<evidence type="ECO:0000313" key="2">
    <source>
        <dbReference type="Proteomes" id="UP000013085"/>
    </source>
</evidence>
<dbReference type="Proteomes" id="UP000013085">
    <property type="component" value="Unassembled WGS sequence"/>
</dbReference>
<protein>
    <submittedName>
        <fullName evidence="1">Uncharacterized protein</fullName>
    </submittedName>
</protein>
<dbReference type="PATRIC" id="fig|999408.3.peg.1067"/>
<gene>
    <name evidence="1" type="ORF">HMPREF1090_00998</name>
</gene>
<dbReference type="RefSeq" id="WP_002583978.1">
    <property type="nucleotide sequence ID" value="NZ_KB850998.1"/>
</dbReference>
<organism evidence="1 2">
    <name type="scientific">[Clostridium] clostridioforme 90A8</name>
    <dbReference type="NCBI Taxonomy" id="999408"/>
    <lineage>
        <taxon>Bacteria</taxon>
        <taxon>Bacillati</taxon>
        <taxon>Bacillota</taxon>
        <taxon>Clostridia</taxon>
        <taxon>Lachnospirales</taxon>
        <taxon>Lachnospiraceae</taxon>
        <taxon>Enterocloster</taxon>
    </lineage>
</organism>
<comment type="caution">
    <text evidence="1">The sequence shown here is derived from an EMBL/GenBank/DDBJ whole genome shotgun (WGS) entry which is preliminary data.</text>
</comment>
<dbReference type="GeneID" id="57964627"/>
<evidence type="ECO:0000313" key="1">
    <source>
        <dbReference type="EMBL" id="ENZ18681.1"/>
    </source>
</evidence>
<dbReference type="EMBL" id="AGYR01000007">
    <property type="protein sequence ID" value="ENZ18681.1"/>
    <property type="molecule type" value="Genomic_DNA"/>
</dbReference>
<dbReference type="AlphaFoldDB" id="A0A0E2HEL0"/>
<reference evidence="1 2" key="1">
    <citation type="submission" date="2013-01" db="EMBL/GenBank/DDBJ databases">
        <title>The Genome Sequence of Clostridium clostridioforme 90A8.</title>
        <authorList>
            <consortium name="The Broad Institute Genome Sequencing Platform"/>
            <person name="Earl A."/>
            <person name="Ward D."/>
            <person name="Feldgarden M."/>
            <person name="Gevers D."/>
            <person name="Courvalin P."/>
            <person name="Lambert T."/>
            <person name="Walker B."/>
            <person name="Young S.K."/>
            <person name="Zeng Q."/>
            <person name="Gargeya S."/>
            <person name="Fitzgerald M."/>
            <person name="Haas B."/>
            <person name="Abouelleil A."/>
            <person name="Alvarado L."/>
            <person name="Arachchi H.M."/>
            <person name="Berlin A.M."/>
            <person name="Chapman S.B."/>
            <person name="Dewar J."/>
            <person name="Goldberg J."/>
            <person name="Griggs A."/>
            <person name="Gujja S."/>
            <person name="Hansen M."/>
            <person name="Howarth C."/>
            <person name="Imamovic A."/>
            <person name="Larimer J."/>
            <person name="McCowan C."/>
            <person name="Murphy C."/>
            <person name="Neiman D."/>
            <person name="Pearson M."/>
            <person name="Priest M."/>
            <person name="Roberts A."/>
            <person name="Saif S."/>
            <person name="Shea T."/>
            <person name="Sisk P."/>
            <person name="Sykes S."/>
            <person name="Wortman J."/>
            <person name="Nusbaum C."/>
            <person name="Birren B."/>
        </authorList>
    </citation>
    <scope>NUCLEOTIDE SEQUENCE [LARGE SCALE GENOMIC DNA]</scope>
    <source>
        <strain evidence="1 2">90A8</strain>
    </source>
</reference>
<accession>A0A0E2HEL0</accession>
<name>A0A0E2HEL0_9FIRM</name>
<dbReference type="InterPro" id="IPR043743">
    <property type="entry name" value="DUF5688"/>
</dbReference>
<dbReference type="Pfam" id="PF18941">
    <property type="entry name" value="DUF5688"/>
    <property type="match status" value="1"/>
</dbReference>
<sequence length="309" mass="34681">MVYEQFLTAVKERMKAALGDDYELELRKVPKNNGLILDGLCITRGNTHIAPAIYLNPCYDQYREGMPLDQIVAELLALYRRNGTPPPLDYQMLSDYEGIRSHIACKLIHAASNEAILKDIPHILWMDLAIVFYLCIHEDDTGLMTAMIHNSHLRIWNISLEDLKTSALANSPRLFPPVISSMACIIEELNRQLNPHFQETGPRPETPAPFYVLSNRSGINGAACLLYEDVLKNFAEGVEKDLIILPSSIHEVLLLPDDGDISYAEMSRLVTHINRSEVPKEDRLSNQVYLYSRNTGDITMASAGPASVC</sequence>
<dbReference type="HOGENOM" id="CLU_054014_0_0_9"/>
<proteinExistence type="predicted"/>